<feature type="transmembrane region" description="Helical" evidence="7">
    <location>
        <begin position="26"/>
        <end position="45"/>
    </location>
</feature>
<evidence type="ECO:0000259" key="8">
    <source>
        <dbReference type="Pfam" id="PF02706"/>
    </source>
</evidence>
<organism evidence="9 10">
    <name type="scientific">Spiribacter salilacus</name>
    <dbReference type="NCBI Taxonomy" id="2664894"/>
    <lineage>
        <taxon>Bacteria</taxon>
        <taxon>Pseudomonadati</taxon>
        <taxon>Pseudomonadota</taxon>
        <taxon>Gammaproteobacteria</taxon>
        <taxon>Chromatiales</taxon>
        <taxon>Ectothiorhodospiraceae</taxon>
        <taxon>Spiribacter</taxon>
    </lineage>
</organism>
<dbReference type="RefSeq" id="WP_153720132.1">
    <property type="nucleotide sequence ID" value="NZ_WJPP01000005.1"/>
</dbReference>
<keyword evidence="5 7" id="KW-0472">Membrane</keyword>
<dbReference type="EMBL" id="WJPP01000005">
    <property type="protein sequence ID" value="MRH79093.1"/>
    <property type="molecule type" value="Genomic_DNA"/>
</dbReference>
<comment type="caution">
    <text evidence="9">The sequence shown here is derived from an EMBL/GenBank/DDBJ whole genome shotgun (WGS) entry which is preliminary data.</text>
</comment>
<dbReference type="InterPro" id="IPR050445">
    <property type="entry name" value="Bact_polysacc_biosynth/exp"/>
</dbReference>
<evidence type="ECO:0000256" key="2">
    <source>
        <dbReference type="ARBA" id="ARBA00022475"/>
    </source>
</evidence>
<dbReference type="Proteomes" id="UP000433788">
    <property type="component" value="Unassembled WGS sequence"/>
</dbReference>
<dbReference type="AlphaFoldDB" id="A0A6N7QUR7"/>
<feature type="coiled-coil region" evidence="6">
    <location>
        <begin position="138"/>
        <end position="172"/>
    </location>
</feature>
<feature type="transmembrane region" description="Helical" evidence="7">
    <location>
        <begin position="240"/>
        <end position="261"/>
    </location>
</feature>
<gene>
    <name evidence="9" type="ORF">GH984_10320</name>
</gene>
<protein>
    <recommendedName>
        <fullName evidence="8">Polysaccharide chain length determinant N-terminal domain-containing protein</fullName>
    </recommendedName>
</protein>
<evidence type="ECO:0000256" key="6">
    <source>
        <dbReference type="SAM" id="Coils"/>
    </source>
</evidence>
<evidence type="ECO:0000256" key="1">
    <source>
        <dbReference type="ARBA" id="ARBA00004651"/>
    </source>
</evidence>
<dbReference type="Pfam" id="PF02706">
    <property type="entry name" value="Wzz"/>
    <property type="match status" value="1"/>
</dbReference>
<keyword evidence="10" id="KW-1185">Reference proteome</keyword>
<dbReference type="PANTHER" id="PTHR32309:SF31">
    <property type="entry name" value="CAPSULAR EXOPOLYSACCHARIDE FAMILY"/>
    <property type="match status" value="1"/>
</dbReference>
<evidence type="ECO:0000256" key="5">
    <source>
        <dbReference type="ARBA" id="ARBA00023136"/>
    </source>
</evidence>
<keyword evidence="6" id="KW-0175">Coiled coil</keyword>
<proteinExistence type="predicted"/>
<evidence type="ECO:0000313" key="9">
    <source>
        <dbReference type="EMBL" id="MRH79093.1"/>
    </source>
</evidence>
<accession>A0A6N7QUR7</accession>
<evidence type="ECO:0000256" key="3">
    <source>
        <dbReference type="ARBA" id="ARBA00022692"/>
    </source>
</evidence>
<evidence type="ECO:0000256" key="4">
    <source>
        <dbReference type="ARBA" id="ARBA00022989"/>
    </source>
</evidence>
<keyword evidence="2" id="KW-1003">Cell membrane</keyword>
<dbReference type="PANTHER" id="PTHR32309">
    <property type="entry name" value="TYROSINE-PROTEIN KINASE"/>
    <property type="match status" value="1"/>
</dbReference>
<dbReference type="InterPro" id="IPR003856">
    <property type="entry name" value="LPS_length_determ_N"/>
</dbReference>
<keyword evidence="3 7" id="KW-0812">Transmembrane</keyword>
<keyword evidence="4 7" id="KW-1133">Transmembrane helix</keyword>
<feature type="domain" description="Polysaccharide chain length determinant N-terminal" evidence="8">
    <location>
        <begin position="10"/>
        <end position="84"/>
    </location>
</feature>
<name>A0A6N7QUR7_9GAMM</name>
<sequence>MANQAAAADDEVSLAEIGQMLARQKWLIALIFIIIFAATAAYTFTRTPAYNMDMMLAVGEKPTLLGDAVEPIQTPAAVVSRIQEVLARQVYNAEFAESGLPRPSAAVADSAAGYIRLYGVVTIEQAEPFEALLEAVANEIVQEHEQKLNQRVAALQSQLTFLQEEIARLSQTVQPNGTHSEEISAAINLLADRILAQTRQSDRAAYERDRWQLEGALAASAPTEIVRSTMRSNTPEGPSARLLLTLGALLGLMVGMFAAIVRDLLKADAGPASRPGHAP</sequence>
<reference evidence="9 10" key="1">
    <citation type="submission" date="2019-11" db="EMBL/GenBank/DDBJ databases">
        <authorList>
            <person name="Zhang X.Y."/>
        </authorList>
    </citation>
    <scope>NUCLEOTIDE SEQUENCE [LARGE SCALE GENOMIC DNA]</scope>
    <source>
        <strain evidence="9 10">C176</strain>
    </source>
</reference>
<evidence type="ECO:0000313" key="10">
    <source>
        <dbReference type="Proteomes" id="UP000433788"/>
    </source>
</evidence>
<comment type="subcellular location">
    <subcellularLocation>
        <location evidence="1">Cell membrane</location>
        <topology evidence="1">Multi-pass membrane protein</topology>
    </subcellularLocation>
</comment>
<evidence type="ECO:0000256" key="7">
    <source>
        <dbReference type="SAM" id="Phobius"/>
    </source>
</evidence>
<dbReference type="GO" id="GO:0005886">
    <property type="term" value="C:plasma membrane"/>
    <property type="evidence" value="ECO:0007669"/>
    <property type="project" value="UniProtKB-SubCell"/>
</dbReference>